<organism evidence="1 2">
    <name type="scientific">Acinetobacter guillouiae</name>
    <name type="common">Acinetobacter genomosp. 11</name>
    <dbReference type="NCBI Taxonomy" id="106649"/>
    <lineage>
        <taxon>Bacteria</taxon>
        <taxon>Pseudomonadati</taxon>
        <taxon>Pseudomonadota</taxon>
        <taxon>Gammaproteobacteria</taxon>
        <taxon>Moraxellales</taxon>
        <taxon>Moraxellaceae</taxon>
        <taxon>Acinetobacter</taxon>
    </lineage>
</organism>
<dbReference type="EMBL" id="JAHWXT010000004">
    <property type="protein sequence ID" value="MCF0265491.1"/>
    <property type="molecule type" value="Genomic_DNA"/>
</dbReference>
<dbReference type="Proteomes" id="UP000887320">
    <property type="component" value="Unassembled WGS sequence"/>
</dbReference>
<gene>
    <name evidence="1" type="ORF">KW868_13635</name>
</gene>
<comment type="caution">
    <text evidence="1">The sequence shown here is derived from an EMBL/GenBank/DDBJ whole genome shotgun (WGS) entry which is preliminary data.</text>
</comment>
<evidence type="ECO:0000313" key="1">
    <source>
        <dbReference type="EMBL" id="MCF0265491.1"/>
    </source>
</evidence>
<reference evidence="1" key="1">
    <citation type="submission" date="2021-07" db="EMBL/GenBank/DDBJ databases">
        <authorList>
            <person name="Fernandez M."/>
            <person name="Pereira P."/>
            <person name="Torres Tejerizo G.A."/>
            <person name="Gonzalez P."/>
            <person name="Agostini E."/>
        </authorList>
    </citation>
    <scope>NUCLEOTIDE SEQUENCE</scope>
    <source>
        <strain evidence="1">SFC 500-1A</strain>
    </source>
</reference>
<proteinExistence type="predicted"/>
<dbReference type="AlphaFoldDB" id="A0A8X8GRZ3"/>
<sequence length="106" mass="12827">MAKKLDVTGSRISEYDLQVEDFDENGIKFQRIYLTIIADDESYQYEICEDRRFTIAYLEVKIPQELDYAIANFNKVEISEYTERDYLFFHVHHKDFRQMQVTGRRL</sequence>
<evidence type="ECO:0000313" key="2">
    <source>
        <dbReference type="Proteomes" id="UP000887320"/>
    </source>
</evidence>
<dbReference type="RefSeq" id="WP_234623667.1">
    <property type="nucleotide sequence ID" value="NZ_JAHWXT010000004.1"/>
</dbReference>
<accession>A0A8X8GRZ3</accession>
<name>A0A8X8GRZ3_ACIGI</name>
<protein>
    <submittedName>
        <fullName evidence="1">Uncharacterized protein</fullName>
    </submittedName>
</protein>